<dbReference type="InterPro" id="IPR049883">
    <property type="entry name" value="NOTCH1_EGF-like"/>
</dbReference>
<name>A0A3B4U6A7_SERDU</name>
<organism evidence="14 15">
    <name type="scientific">Seriola dumerili</name>
    <name type="common">Greater amberjack</name>
    <name type="synonym">Caranx dumerili</name>
    <dbReference type="NCBI Taxonomy" id="41447"/>
    <lineage>
        <taxon>Eukaryota</taxon>
        <taxon>Metazoa</taxon>
        <taxon>Chordata</taxon>
        <taxon>Craniata</taxon>
        <taxon>Vertebrata</taxon>
        <taxon>Euteleostomi</taxon>
        <taxon>Actinopterygii</taxon>
        <taxon>Neopterygii</taxon>
        <taxon>Teleostei</taxon>
        <taxon>Neoteleostei</taxon>
        <taxon>Acanthomorphata</taxon>
        <taxon>Carangaria</taxon>
        <taxon>Carangiformes</taxon>
        <taxon>Carangidae</taxon>
        <taxon>Seriola</taxon>
    </lineage>
</organism>
<feature type="compositionally biased region" description="Polar residues" evidence="10">
    <location>
        <begin position="208"/>
        <end position="217"/>
    </location>
</feature>
<keyword evidence="8 11" id="KW-0472">Membrane</keyword>
<keyword evidence="3" id="KW-0597">Phosphoprotein</keyword>
<dbReference type="CTD" id="161198"/>
<dbReference type="Ensembl" id="ENSSDUT00000014398.1">
    <property type="protein sequence ID" value="ENSSDUP00000014129.1"/>
    <property type="gene ID" value="ENSSDUG00000010298.1"/>
</dbReference>
<dbReference type="GO" id="GO:0030246">
    <property type="term" value="F:carbohydrate binding"/>
    <property type="evidence" value="ECO:0007669"/>
    <property type="project" value="UniProtKB-KW"/>
</dbReference>
<feature type="signal peptide" evidence="12">
    <location>
        <begin position="1"/>
        <end position="23"/>
    </location>
</feature>
<proteinExistence type="predicted"/>
<dbReference type="GeneTree" id="ENSGT01030000234930"/>
<dbReference type="InterPro" id="IPR001304">
    <property type="entry name" value="C-type_lectin-like"/>
</dbReference>
<dbReference type="GeneID" id="111236088"/>
<dbReference type="Pfam" id="PF07645">
    <property type="entry name" value="EGF_CA"/>
    <property type="match status" value="1"/>
</dbReference>
<dbReference type="Proteomes" id="UP000261420">
    <property type="component" value="Unplaced"/>
</dbReference>
<keyword evidence="6" id="KW-0430">Lectin</keyword>
<dbReference type="Gene3D" id="2.10.25.10">
    <property type="entry name" value="Laminin"/>
    <property type="match status" value="1"/>
</dbReference>
<evidence type="ECO:0000256" key="10">
    <source>
        <dbReference type="SAM" id="MobiDB-lite"/>
    </source>
</evidence>
<dbReference type="STRING" id="41447.ENSSDUP00000014129"/>
<dbReference type="InterPro" id="IPR018097">
    <property type="entry name" value="EGF_Ca-bd_CS"/>
</dbReference>
<dbReference type="PROSITE" id="PS50041">
    <property type="entry name" value="C_TYPE_LECTIN_2"/>
    <property type="match status" value="1"/>
</dbReference>
<evidence type="ECO:0000256" key="11">
    <source>
        <dbReference type="SAM" id="Phobius"/>
    </source>
</evidence>
<dbReference type="Gene3D" id="3.10.100.10">
    <property type="entry name" value="Mannose-Binding Protein A, subunit A"/>
    <property type="match status" value="1"/>
</dbReference>
<dbReference type="SMART" id="SM00179">
    <property type="entry name" value="EGF_CA"/>
    <property type="match status" value="1"/>
</dbReference>
<dbReference type="GO" id="GO:0005509">
    <property type="term" value="F:calcium ion binding"/>
    <property type="evidence" value="ECO:0007669"/>
    <property type="project" value="InterPro"/>
</dbReference>
<feature type="region of interest" description="Disordered" evidence="10">
    <location>
        <begin position="166"/>
        <end position="310"/>
    </location>
</feature>
<evidence type="ECO:0000256" key="8">
    <source>
        <dbReference type="ARBA" id="ARBA00023136"/>
    </source>
</evidence>
<dbReference type="InterPro" id="IPR016186">
    <property type="entry name" value="C-type_lectin-like/link_sf"/>
</dbReference>
<feature type="compositionally biased region" description="Pro residues" evidence="10">
    <location>
        <begin position="198"/>
        <end position="207"/>
    </location>
</feature>
<feature type="compositionally biased region" description="Pro residues" evidence="10">
    <location>
        <begin position="242"/>
        <end position="292"/>
    </location>
</feature>
<reference evidence="14" key="1">
    <citation type="submission" date="2025-08" db="UniProtKB">
        <authorList>
            <consortium name="Ensembl"/>
        </authorList>
    </citation>
    <scope>IDENTIFICATION</scope>
</reference>
<keyword evidence="9" id="KW-1015">Disulfide bond</keyword>
<dbReference type="InterPro" id="IPR000152">
    <property type="entry name" value="EGF-type_Asp/Asn_hydroxyl_site"/>
</dbReference>
<protein>
    <submittedName>
        <fullName evidence="14">Tyrosine-protein phosphatase non-receptor type 23-like</fullName>
    </submittedName>
</protein>
<dbReference type="KEGG" id="sdu:111236088"/>
<feature type="domain" description="C-type lectin" evidence="13">
    <location>
        <begin position="31"/>
        <end position="160"/>
    </location>
</feature>
<evidence type="ECO:0000256" key="12">
    <source>
        <dbReference type="SAM" id="SignalP"/>
    </source>
</evidence>
<dbReference type="GO" id="GO:0032502">
    <property type="term" value="P:developmental process"/>
    <property type="evidence" value="ECO:0007669"/>
    <property type="project" value="UniProtKB-ARBA"/>
</dbReference>
<dbReference type="PROSITE" id="PS00010">
    <property type="entry name" value="ASX_HYDROXYL"/>
    <property type="match status" value="1"/>
</dbReference>
<evidence type="ECO:0000256" key="6">
    <source>
        <dbReference type="ARBA" id="ARBA00022734"/>
    </source>
</evidence>
<dbReference type="SUPFAM" id="SSF56436">
    <property type="entry name" value="C-type lectin-like"/>
    <property type="match status" value="1"/>
</dbReference>
<reference evidence="14" key="2">
    <citation type="submission" date="2025-09" db="UniProtKB">
        <authorList>
            <consortium name="Ensembl"/>
        </authorList>
    </citation>
    <scope>IDENTIFICATION</scope>
</reference>
<keyword evidence="7 11" id="KW-1133">Transmembrane helix</keyword>
<dbReference type="PRINTS" id="PR01217">
    <property type="entry name" value="PRICHEXTENSN"/>
</dbReference>
<evidence type="ECO:0000256" key="9">
    <source>
        <dbReference type="ARBA" id="ARBA00023157"/>
    </source>
</evidence>
<feature type="chain" id="PRO_5017461927" evidence="12">
    <location>
        <begin position="24"/>
        <end position="492"/>
    </location>
</feature>
<dbReference type="CDD" id="cd00054">
    <property type="entry name" value="EGF_CA"/>
    <property type="match status" value="1"/>
</dbReference>
<dbReference type="RefSeq" id="XP_022620419.1">
    <property type="nucleotide sequence ID" value="XM_022764698.1"/>
</dbReference>
<dbReference type="PANTHER" id="PTHR14789">
    <property type="entry name" value="CHONDROLECTIN VARIANT CHODLFDELTAE"/>
    <property type="match status" value="1"/>
</dbReference>
<dbReference type="GO" id="GO:0016020">
    <property type="term" value="C:membrane"/>
    <property type="evidence" value="ECO:0007669"/>
    <property type="project" value="UniProtKB-SubCell"/>
</dbReference>
<accession>A0A3B4U6A7</accession>
<evidence type="ECO:0000256" key="5">
    <source>
        <dbReference type="ARBA" id="ARBA00022729"/>
    </source>
</evidence>
<sequence length="492" mass="53799">MASWFSSCWIYLWIIVLSGRVSADLASPPNYTIHQTKVNFDQAKENCSPNVLTTLATEQEATEILRLISRSVLPQSEFIFWVGLRKAKNECVVPALPLRGFKWAKDGSEESQVSRWMKEPQSTCTTVRCAALQVSFNQSAVTWWGLIPVTCKNSYQFICKLTRRTAEDRRTTTTLAAPEPPKHAVPEPPNPATREPPKPATPEPPNPSTRELPNPSTREPPKHAAPEPPNPDTPEPPKHAAPEPPMPATTEPPKPATLEPPNPATREPPTPATPEPSKPPAPKPPKPAAVEPPRPDAPETGPPLGSDPCLLPLIPDARALSLDPDNSSRIQVECWSYIPLELHCWGRPAVWRFMDNSPANFTTICLPCSDGFHKDASANCVDIDECSSGAHCRHTCLNTEGSYRCICSDENGKHHDEGSPACTDTVATADNSTLMGILIAVAIAVVVLVVLVVVILVAVKYCLMRRSKKRAMKDLERMAMKNKDGKGGDDVM</sequence>
<evidence type="ECO:0000256" key="2">
    <source>
        <dbReference type="ARBA" id="ARBA00022536"/>
    </source>
</evidence>
<dbReference type="Pfam" id="PF00059">
    <property type="entry name" value="Lectin_C"/>
    <property type="match status" value="1"/>
</dbReference>
<dbReference type="OMA" id="GEPTVWR"/>
<dbReference type="PROSITE" id="PS01187">
    <property type="entry name" value="EGF_CA"/>
    <property type="match status" value="1"/>
</dbReference>
<evidence type="ECO:0000313" key="14">
    <source>
        <dbReference type="Ensembl" id="ENSSDUP00000014129.1"/>
    </source>
</evidence>
<dbReference type="SUPFAM" id="SSF57196">
    <property type="entry name" value="EGF/Laminin"/>
    <property type="match status" value="1"/>
</dbReference>
<evidence type="ECO:0000256" key="3">
    <source>
        <dbReference type="ARBA" id="ARBA00022553"/>
    </source>
</evidence>
<keyword evidence="4 11" id="KW-0812">Transmembrane</keyword>
<dbReference type="AlphaFoldDB" id="A0A3B4U6A7"/>
<keyword evidence="5 12" id="KW-0732">Signal</keyword>
<keyword evidence="15" id="KW-1185">Reference proteome</keyword>
<evidence type="ECO:0000256" key="7">
    <source>
        <dbReference type="ARBA" id="ARBA00022989"/>
    </source>
</evidence>
<dbReference type="InterPro" id="IPR016187">
    <property type="entry name" value="CTDL_fold"/>
</dbReference>
<feature type="transmembrane region" description="Helical" evidence="11">
    <location>
        <begin position="434"/>
        <end position="463"/>
    </location>
</feature>
<keyword evidence="2" id="KW-0245">EGF-like domain</keyword>
<evidence type="ECO:0000256" key="1">
    <source>
        <dbReference type="ARBA" id="ARBA00004479"/>
    </source>
</evidence>
<dbReference type="InterPro" id="IPR051505">
    <property type="entry name" value="C-type_lectin_domain"/>
</dbReference>
<comment type="subcellular location">
    <subcellularLocation>
        <location evidence="1">Membrane</location>
        <topology evidence="1">Single-pass type I membrane protein</topology>
    </subcellularLocation>
</comment>
<evidence type="ECO:0000313" key="15">
    <source>
        <dbReference type="Proteomes" id="UP000261420"/>
    </source>
</evidence>
<dbReference type="InterPro" id="IPR001881">
    <property type="entry name" value="EGF-like_Ca-bd_dom"/>
</dbReference>
<dbReference type="PANTHER" id="PTHR14789:SF8">
    <property type="entry name" value="C-TYPE LECTIN DOMAIN FAMILY 14 MEMBER A PRECURSOR-RELATED"/>
    <property type="match status" value="1"/>
</dbReference>
<evidence type="ECO:0000259" key="13">
    <source>
        <dbReference type="PROSITE" id="PS50041"/>
    </source>
</evidence>
<evidence type="ECO:0000256" key="4">
    <source>
        <dbReference type="ARBA" id="ARBA00022692"/>
    </source>
</evidence>